<dbReference type="AlphaFoldDB" id="A0A812VS45"/>
<dbReference type="OrthoDB" id="413250at2759"/>
<gene>
    <name evidence="1" type="ORF">SPIL2461_LOCUS17381</name>
</gene>
<reference evidence="1" key="1">
    <citation type="submission" date="2021-02" db="EMBL/GenBank/DDBJ databases">
        <authorList>
            <person name="Dougan E. K."/>
            <person name="Rhodes N."/>
            <person name="Thang M."/>
            <person name="Chan C."/>
        </authorList>
    </citation>
    <scope>NUCLEOTIDE SEQUENCE</scope>
</reference>
<protein>
    <submittedName>
        <fullName evidence="1">Uncharacterized protein</fullName>
    </submittedName>
</protein>
<keyword evidence="2" id="KW-1185">Reference proteome</keyword>
<comment type="caution">
    <text evidence="1">The sequence shown here is derived from an EMBL/GenBank/DDBJ whole genome shotgun (WGS) entry which is preliminary data.</text>
</comment>
<evidence type="ECO:0000313" key="2">
    <source>
        <dbReference type="Proteomes" id="UP000649617"/>
    </source>
</evidence>
<proteinExistence type="predicted"/>
<dbReference type="Proteomes" id="UP000649617">
    <property type="component" value="Unassembled WGS sequence"/>
</dbReference>
<organism evidence="1 2">
    <name type="scientific">Symbiodinium pilosum</name>
    <name type="common">Dinoflagellate</name>
    <dbReference type="NCBI Taxonomy" id="2952"/>
    <lineage>
        <taxon>Eukaryota</taxon>
        <taxon>Sar</taxon>
        <taxon>Alveolata</taxon>
        <taxon>Dinophyceae</taxon>
        <taxon>Suessiales</taxon>
        <taxon>Symbiodiniaceae</taxon>
        <taxon>Symbiodinium</taxon>
    </lineage>
</organism>
<name>A0A812VS45_SYMPI</name>
<sequence>MLDTAAYFVARSFAADVQRAAAEASQTGSPWMKRIQADKESKAFKECVSLE</sequence>
<evidence type="ECO:0000313" key="1">
    <source>
        <dbReference type="EMBL" id="CAE7651019.1"/>
    </source>
</evidence>
<dbReference type="EMBL" id="CAJNIZ010043141">
    <property type="protein sequence ID" value="CAE7651019.1"/>
    <property type="molecule type" value="Genomic_DNA"/>
</dbReference>
<accession>A0A812VS45</accession>